<accession>A0A5F2BH69</accession>
<dbReference type="AlphaFoldDB" id="A0A5F2BH69"/>
<reference evidence="2 3" key="1">
    <citation type="journal article" date="2019" name="PLoS Negl. Trop. Dis.">
        <title>Revisiting the worldwide diversity of Leptospira species in the environment.</title>
        <authorList>
            <person name="Vincent A.T."/>
            <person name="Schiettekatte O."/>
            <person name="Bourhy P."/>
            <person name="Veyrier F.J."/>
            <person name="Picardeau M."/>
        </authorList>
    </citation>
    <scope>NUCLEOTIDE SEQUENCE [LARGE SCALE GENOMIC DNA]</scope>
    <source>
        <strain evidence="2 3">201702444</strain>
    </source>
</reference>
<organism evidence="2 3">
    <name type="scientific">Leptospira barantonii</name>
    <dbReference type="NCBI Taxonomy" id="2023184"/>
    <lineage>
        <taxon>Bacteria</taxon>
        <taxon>Pseudomonadati</taxon>
        <taxon>Spirochaetota</taxon>
        <taxon>Spirochaetia</taxon>
        <taxon>Leptospirales</taxon>
        <taxon>Leptospiraceae</taxon>
        <taxon>Leptospira</taxon>
    </lineage>
</organism>
<protein>
    <recommendedName>
        <fullName evidence="4">Lipoprotein</fullName>
    </recommendedName>
</protein>
<feature type="signal peptide" evidence="1">
    <location>
        <begin position="1"/>
        <end position="17"/>
    </location>
</feature>
<comment type="caution">
    <text evidence="2">The sequence shown here is derived from an EMBL/GenBank/DDBJ whole genome shotgun (WGS) entry which is preliminary data.</text>
</comment>
<evidence type="ECO:0008006" key="4">
    <source>
        <dbReference type="Google" id="ProtNLM"/>
    </source>
</evidence>
<sequence>MLKFKIFFAAMSLCLFSCITTEPKIVKSSALGYDAKIVSNTLVKLEKAKGLEVVSSGEVQKWIKNGQKVTIQLQLLSITASQSWWDQEEFFSGAEIDLRVWLKEDNGAKSIYVASNEGFEVIPISRENGEQVGRQYALFVNDQVETNDSSISLNIVAMENDQIILPSARQKLAKVLDGAKEVSLAAIEKKFIKVATPMDSVKDSLSIIWLIPSLIIDGIDAITEKQPFLSVQLNLARSIFYRPFAAAPETVEILNSEYRTNTMGDFATIPMNSSTKKLDLDENVIKNIEYVRHVFTLNASGMKIKFGLMLKRNEQVNVQSN</sequence>
<feature type="chain" id="PRO_5022980333" description="Lipoprotein" evidence="1">
    <location>
        <begin position="18"/>
        <end position="321"/>
    </location>
</feature>
<proteinExistence type="predicted"/>
<gene>
    <name evidence="2" type="ORF">EHQ76_07120</name>
</gene>
<evidence type="ECO:0000256" key="1">
    <source>
        <dbReference type="SAM" id="SignalP"/>
    </source>
</evidence>
<keyword evidence="1" id="KW-0732">Signal</keyword>
<dbReference type="Proteomes" id="UP000298429">
    <property type="component" value="Unassembled WGS sequence"/>
</dbReference>
<evidence type="ECO:0000313" key="3">
    <source>
        <dbReference type="Proteomes" id="UP000298429"/>
    </source>
</evidence>
<dbReference type="EMBL" id="RQGN01000038">
    <property type="protein sequence ID" value="TGM04812.1"/>
    <property type="molecule type" value="Genomic_DNA"/>
</dbReference>
<dbReference type="OrthoDB" id="9954718at2"/>
<dbReference type="RefSeq" id="WP_135670370.1">
    <property type="nucleotide sequence ID" value="NZ_RQGN01000038.1"/>
</dbReference>
<name>A0A5F2BH69_9LEPT</name>
<evidence type="ECO:0000313" key="2">
    <source>
        <dbReference type="EMBL" id="TGM04812.1"/>
    </source>
</evidence>